<gene>
    <name evidence="2" type="ORF">BU23DRAFT_556042</name>
</gene>
<dbReference type="OrthoDB" id="3472818at2759"/>
<keyword evidence="3" id="KW-1185">Reference proteome</keyword>
<dbReference type="AlphaFoldDB" id="A0A6A5V924"/>
<dbReference type="EMBL" id="ML976693">
    <property type="protein sequence ID" value="KAF1971526.1"/>
    <property type="molecule type" value="Genomic_DNA"/>
</dbReference>
<proteinExistence type="predicted"/>
<accession>A0A6A5V924</accession>
<name>A0A6A5V924_9PLEO</name>
<evidence type="ECO:0000256" key="1">
    <source>
        <dbReference type="SAM" id="MobiDB-lite"/>
    </source>
</evidence>
<sequence length="95" mass="10531">MPARVRNAAAQTLSTPGVGVPLSQHDLVNNKEGSYEPENPLQDRSSALREALVMRKTYLWQCCNCGKSSIAYSTRICPACERSRCEGCRLTEVKK</sequence>
<reference evidence="2" key="1">
    <citation type="journal article" date="2020" name="Stud. Mycol.">
        <title>101 Dothideomycetes genomes: a test case for predicting lifestyles and emergence of pathogens.</title>
        <authorList>
            <person name="Haridas S."/>
            <person name="Albert R."/>
            <person name="Binder M."/>
            <person name="Bloem J."/>
            <person name="Labutti K."/>
            <person name="Salamov A."/>
            <person name="Andreopoulos B."/>
            <person name="Baker S."/>
            <person name="Barry K."/>
            <person name="Bills G."/>
            <person name="Bluhm B."/>
            <person name="Cannon C."/>
            <person name="Castanera R."/>
            <person name="Culley D."/>
            <person name="Daum C."/>
            <person name="Ezra D."/>
            <person name="Gonzalez J."/>
            <person name="Henrissat B."/>
            <person name="Kuo A."/>
            <person name="Liang C."/>
            <person name="Lipzen A."/>
            <person name="Lutzoni F."/>
            <person name="Magnuson J."/>
            <person name="Mondo S."/>
            <person name="Nolan M."/>
            <person name="Ohm R."/>
            <person name="Pangilinan J."/>
            <person name="Park H.-J."/>
            <person name="Ramirez L."/>
            <person name="Alfaro M."/>
            <person name="Sun H."/>
            <person name="Tritt A."/>
            <person name="Yoshinaga Y."/>
            <person name="Zwiers L.-H."/>
            <person name="Turgeon B."/>
            <person name="Goodwin S."/>
            <person name="Spatafora J."/>
            <person name="Crous P."/>
            <person name="Grigoriev I."/>
        </authorList>
    </citation>
    <scope>NUCLEOTIDE SEQUENCE</scope>
    <source>
        <strain evidence="2">CBS 107.79</strain>
    </source>
</reference>
<organism evidence="2 3">
    <name type="scientific">Bimuria novae-zelandiae CBS 107.79</name>
    <dbReference type="NCBI Taxonomy" id="1447943"/>
    <lineage>
        <taxon>Eukaryota</taxon>
        <taxon>Fungi</taxon>
        <taxon>Dikarya</taxon>
        <taxon>Ascomycota</taxon>
        <taxon>Pezizomycotina</taxon>
        <taxon>Dothideomycetes</taxon>
        <taxon>Pleosporomycetidae</taxon>
        <taxon>Pleosporales</taxon>
        <taxon>Massarineae</taxon>
        <taxon>Didymosphaeriaceae</taxon>
        <taxon>Bimuria</taxon>
    </lineage>
</organism>
<protein>
    <submittedName>
        <fullName evidence="2">Uncharacterized protein</fullName>
    </submittedName>
</protein>
<evidence type="ECO:0000313" key="2">
    <source>
        <dbReference type="EMBL" id="KAF1971526.1"/>
    </source>
</evidence>
<feature type="region of interest" description="Disordered" evidence="1">
    <location>
        <begin position="1"/>
        <end position="42"/>
    </location>
</feature>
<dbReference type="Proteomes" id="UP000800036">
    <property type="component" value="Unassembled WGS sequence"/>
</dbReference>
<evidence type="ECO:0000313" key="3">
    <source>
        <dbReference type="Proteomes" id="UP000800036"/>
    </source>
</evidence>